<evidence type="ECO:0000259" key="7">
    <source>
        <dbReference type="PROSITE" id="PS50089"/>
    </source>
</evidence>
<dbReference type="EMBL" id="KI894012">
    <property type="protein sequence ID" value="OCF48986.1"/>
    <property type="molecule type" value="Genomic_DNA"/>
</dbReference>
<dbReference type="AlphaFoldDB" id="A0A1B9I0B5"/>
<dbReference type="InterPro" id="IPR001293">
    <property type="entry name" value="Znf_TRAF"/>
</dbReference>
<feature type="compositionally biased region" description="Polar residues" evidence="6">
    <location>
        <begin position="332"/>
        <end position="357"/>
    </location>
</feature>
<feature type="domain" description="RING-type" evidence="7">
    <location>
        <begin position="19"/>
        <end position="58"/>
    </location>
</feature>
<organism evidence="9">
    <name type="scientific">Kwoniella pini CBS 10737</name>
    <dbReference type="NCBI Taxonomy" id="1296096"/>
    <lineage>
        <taxon>Eukaryota</taxon>
        <taxon>Fungi</taxon>
        <taxon>Dikarya</taxon>
        <taxon>Basidiomycota</taxon>
        <taxon>Agaricomycotina</taxon>
        <taxon>Tremellomycetes</taxon>
        <taxon>Tremellales</taxon>
        <taxon>Cryptococcaceae</taxon>
        <taxon>Kwoniella</taxon>
    </lineage>
</organism>
<sequence length="624" mass="68752">MSHEVIYNYVESIDPNLTCAICQSALVDPVTTTSCKHTFCRDCITRAIIVNPQCPIDRSALSISSLKETEQLVKLMLDELKVSCAAEGCGSIMERGLLLSHLRNCTKAIITCKDGNCGLSMARHRLPHHRAYECFQRRMECEKCGTVLVFKDRSAQKNPDCCQVSSTKCELCDEILGKDTPRHHWICPKKNVACPHGTRGCPAIIARSALQTHLDACPFEALSGFFEQNDARLRLLEQRNETLQAEIDLLKVEMQSSDVGRAESWNTRHTGNPFGFSIPSTTDSTSPWLDLDHPDINFSAQEVSSPSTPTTHVQALSENNNLNREPRLAIPANQSDQSNHTPTTPNSPSHASPQTQAAYPGVTTRAAADLARQRSMVIPTFGSHQSYADWTFNRLSSSNMPNIQDAIHALRDSVCQLAGGLDTMERRNEVRTMTESLRVLEEVGGLRAIVTTMRMQVMMSQPPTSSVASPSSHHTSSQVTQNNNNNFSPAISIPFSEPPSTQPTDRQDEDGEPVTEDSYLDPERSHSIRESHAFSRIVPEDARSSTSSLITAYNAASRNGSRRGRTIGSGAGLTGRTMAIPPPGENEATDTVLGGDRRNGRLSRANPMNLIRRQPSRFNHRPIL</sequence>
<evidence type="ECO:0000256" key="4">
    <source>
        <dbReference type="PROSITE-ProRule" id="PRU00207"/>
    </source>
</evidence>
<feature type="compositionally biased region" description="Polar residues" evidence="6">
    <location>
        <begin position="299"/>
        <end position="323"/>
    </location>
</feature>
<evidence type="ECO:0000256" key="3">
    <source>
        <dbReference type="ARBA" id="ARBA00022833"/>
    </source>
</evidence>
<feature type="region of interest" description="Disordered" evidence="6">
    <location>
        <begin position="459"/>
        <end position="533"/>
    </location>
</feature>
<dbReference type="InterPro" id="IPR017907">
    <property type="entry name" value="Znf_RING_CS"/>
</dbReference>
<feature type="compositionally biased region" description="Low complexity" evidence="6">
    <location>
        <begin position="460"/>
        <end position="486"/>
    </location>
</feature>
<evidence type="ECO:0000256" key="1">
    <source>
        <dbReference type="ARBA" id="ARBA00022723"/>
    </source>
</evidence>
<evidence type="ECO:0000256" key="2">
    <source>
        <dbReference type="ARBA" id="ARBA00022771"/>
    </source>
</evidence>
<feature type="coiled-coil region" evidence="5">
    <location>
        <begin position="226"/>
        <end position="253"/>
    </location>
</feature>
<accession>A0A1B9I0B5</accession>
<dbReference type="KEGG" id="kpin:30173042"/>
<evidence type="ECO:0000259" key="8">
    <source>
        <dbReference type="PROSITE" id="PS50145"/>
    </source>
</evidence>
<keyword evidence="2 4" id="KW-0863">Zinc-finger</keyword>
<feature type="zinc finger region" description="TRAF-type" evidence="4">
    <location>
        <begin position="100"/>
        <end position="144"/>
    </location>
</feature>
<dbReference type="STRING" id="1296096.A0A1B9I0B5"/>
<reference evidence="10" key="2">
    <citation type="submission" date="2013-07" db="EMBL/GenBank/DDBJ databases">
        <authorList>
            <consortium name="The Broad Institute Genome Sequencing Platform"/>
            <person name="Cuomo C."/>
            <person name="Litvintseva A."/>
            <person name="Chen Y."/>
            <person name="Heitman J."/>
            <person name="Sun S."/>
            <person name="Springer D."/>
            <person name="Dromer F."/>
            <person name="Young S.K."/>
            <person name="Zeng Q."/>
            <person name="Gargeya S."/>
            <person name="Fitzgerald M."/>
            <person name="Abouelleil A."/>
            <person name="Alvarado L."/>
            <person name="Berlin A.M."/>
            <person name="Chapman S.B."/>
            <person name="Dewar J."/>
            <person name="Goldberg J."/>
            <person name="Griggs A."/>
            <person name="Gujja S."/>
            <person name="Hansen M."/>
            <person name="Howarth C."/>
            <person name="Imamovic A."/>
            <person name="Larimer J."/>
            <person name="McCowan C."/>
            <person name="Murphy C."/>
            <person name="Pearson M."/>
            <person name="Priest M."/>
            <person name="Roberts A."/>
            <person name="Saif S."/>
            <person name="Shea T."/>
            <person name="Sykes S."/>
            <person name="Wortman J."/>
            <person name="Nusbaum C."/>
            <person name="Birren B."/>
        </authorList>
    </citation>
    <scope>NUCLEOTIDE SEQUENCE</scope>
    <source>
        <strain evidence="10">CBS 10737</strain>
    </source>
</reference>
<reference evidence="9" key="3">
    <citation type="submission" date="2016-07" db="EMBL/GenBank/DDBJ databases">
        <title>Evolution of pathogenesis and genome organization in the Tremellales.</title>
        <authorList>
            <person name="Cuomo C."/>
            <person name="Litvintseva A."/>
            <person name="Heitman J."/>
            <person name="Chen Y."/>
            <person name="Sun S."/>
            <person name="Springer D."/>
            <person name="Dromer F."/>
            <person name="Young S."/>
            <person name="Zeng Q."/>
            <person name="Chapman S."/>
            <person name="Gujja S."/>
            <person name="Saif S."/>
            <person name="Birren B."/>
        </authorList>
    </citation>
    <scope>NUCLEOTIDE SEQUENCE</scope>
    <source>
        <strain evidence="9">CBS 10737</strain>
    </source>
</reference>
<dbReference type="Pfam" id="PF15965">
    <property type="entry name" value="zf-TRAF_2"/>
    <property type="match status" value="1"/>
</dbReference>
<feature type="compositionally biased region" description="Acidic residues" evidence="6">
    <location>
        <begin position="507"/>
        <end position="520"/>
    </location>
</feature>
<evidence type="ECO:0008006" key="12">
    <source>
        <dbReference type="Google" id="ProtNLM"/>
    </source>
</evidence>
<evidence type="ECO:0000313" key="9">
    <source>
        <dbReference type="EMBL" id="OCF48986.1"/>
    </source>
</evidence>
<evidence type="ECO:0000256" key="5">
    <source>
        <dbReference type="SAM" id="Coils"/>
    </source>
</evidence>
<dbReference type="SMART" id="SM00184">
    <property type="entry name" value="RING"/>
    <property type="match status" value="1"/>
</dbReference>
<dbReference type="EMBL" id="CP144526">
    <property type="protein sequence ID" value="WWC71894.1"/>
    <property type="molecule type" value="Genomic_DNA"/>
</dbReference>
<protein>
    <recommendedName>
        <fullName evidence="12">E3 ubiquitin-protein ligase NRDP1</fullName>
    </recommendedName>
</protein>
<dbReference type="RefSeq" id="XP_019010205.1">
    <property type="nucleotide sequence ID" value="XM_019156403.1"/>
</dbReference>
<evidence type="ECO:0000313" key="11">
    <source>
        <dbReference type="Proteomes" id="UP000094020"/>
    </source>
</evidence>
<proteinExistence type="predicted"/>
<dbReference type="InterPro" id="IPR013083">
    <property type="entry name" value="Znf_RING/FYVE/PHD"/>
</dbReference>
<gene>
    <name evidence="9" type="ORF">I206_04673</name>
    <name evidence="10" type="ORF">I206_105853</name>
</gene>
<evidence type="ECO:0000313" key="10">
    <source>
        <dbReference type="EMBL" id="WWC71894.1"/>
    </source>
</evidence>
<dbReference type="SUPFAM" id="SSF57850">
    <property type="entry name" value="RING/U-box"/>
    <property type="match status" value="1"/>
</dbReference>
<dbReference type="SUPFAM" id="SSF49599">
    <property type="entry name" value="TRAF domain-like"/>
    <property type="match status" value="2"/>
</dbReference>
<dbReference type="PANTHER" id="PTHR10131:SF94">
    <property type="entry name" value="TNF RECEPTOR-ASSOCIATED FACTOR 4"/>
    <property type="match status" value="1"/>
</dbReference>
<keyword evidence="1 4" id="KW-0479">Metal-binding</keyword>
<evidence type="ECO:0000256" key="6">
    <source>
        <dbReference type="SAM" id="MobiDB-lite"/>
    </source>
</evidence>
<dbReference type="OrthoDB" id="1630758at2759"/>
<dbReference type="GO" id="GO:0008270">
    <property type="term" value="F:zinc ion binding"/>
    <property type="evidence" value="ECO:0007669"/>
    <property type="project" value="UniProtKB-KW"/>
</dbReference>
<feature type="domain" description="TRAF-type" evidence="8">
    <location>
        <begin position="183"/>
        <end position="218"/>
    </location>
</feature>
<reference evidence="10" key="4">
    <citation type="submission" date="2024-02" db="EMBL/GenBank/DDBJ databases">
        <title>Comparative genomics of Cryptococcus and Kwoniella reveals pathogenesis evolution and contrasting modes of karyotype evolution via chromosome fusion or intercentromeric recombination.</title>
        <authorList>
            <person name="Coelho M.A."/>
            <person name="David-Palma M."/>
            <person name="Shea T."/>
            <person name="Bowers K."/>
            <person name="McGinley-Smith S."/>
            <person name="Mohammad A.W."/>
            <person name="Gnirke A."/>
            <person name="Yurkov A.M."/>
            <person name="Nowrousian M."/>
            <person name="Sun S."/>
            <person name="Cuomo C.A."/>
            <person name="Heitman J."/>
        </authorList>
    </citation>
    <scope>NUCLEOTIDE SEQUENCE</scope>
    <source>
        <strain evidence="10">CBS 10737</strain>
    </source>
</reference>
<name>A0A1B9I0B5_9TREE</name>
<dbReference type="Gene3D" id="3.30.40.10">
    <property type="entry name" value="Zinc/RING finger domain, C3HC4 (zinc finger)"/>
    <property type="match status" value="3"/>
</dbReference>
<feature type="domain" description="TRAF-type" evidence="8">
    <location>
        <begin position="100"/>
        <end position="144"/>
    </location>
</feature>
<dbReference type="PROSITE" id="PS50145">
    <property type="entry name" value="ZF_TRAF"/>
    <property type="match status" value="2"/>
</dbReference>
<keyword evidence="11" id="KW-1185">Reference proteome</keyword>
<reference evidence="9" key="1">
    <citation type="submission" date="2013-07" db="EMBL/GenBank/DDBJ databases">
        <title>The Genome Sequence of Cryptococcus pinus CBS10737.</title>
        <authorList>
            <consortium name="The Broad Institute Genome Sequencing Platform"/>
            <person name="Cuomo C."/>
            <person name="Litvintseva A."/>
            <person name="Chen Y."/>
            <person name="Heitman J."/>
            <person name="Sun S."/>
            <person name="Springer D."/>
            <person name="Dromer F."/>
            <person name="Young S.K."/>
            <person name="Zeng Q."/>
            <person name="Gargeya S."/>
            <person name="Fitzgerald M."/>
            <person name="Abouelleil A."/>
            <person name="Alvarado L."/>
            <person name="Berlin A.M."/>
            <person name="Chapman S.B."/>
            <person name="Dewar J."/>
            <person name="Goldberg J."/>
            <person name="Griggs A."/>
            <person name="Gujja S."/>
            <person name="Hansen M."/>
            <person name="Howarth C."/>
            <person name="Imamovic A."/>
            <person name="Larimer J."/>
            <person name="McCowan C."/>
            <person name="Murphy C."/>
            <person name="Pearson M."/>
            <person name="Priest M."/>
            <person name="Roberts A."/>
            <person name="Saif S."/>
            <person name="Shea T."/>
            <person name="Sykes S."/>
            <person name="Wortman J."/>
            <person name="Nusbaum C."/>
            <person name="Birren B."/>
        </authorList>
    </citation>
    <scope>NUCLEOTIDE SEQUENCE [LARGE SCALE GENOMIC DNA]</scope>
    <source>
        <strain evidence="9">CBS 10737</strain>
    </source>
</reference>
<dbReference type="PROSITE" id="PS00518">
    <property type="entry name" value="ZF_RING_1"/>
    <property type="match status" value="1"/>
</dbReference>
<dbReference type="Pfam" id="PF13923">
    <property type="entry name" value="zf-C3HC4_2"/>
    <property type="match status" value="1"/>
</dbReference>
<dbReference type="Proteomes" id="UP000094020">
    <property type="component" value="Chromosome 8"/>
</dbReference>
<feature type="compositionally biased region" description="Basic and acidic residues" evidence="6">
    <location>
        <begin position="521"/>
        <end position="533"/>
    </location>
</feature>
<dbReference type="InterPro" id="IPR001841">
    <property type="entry name" value="Znf_RING"/>
</dbReference>
<dbReference type="PANTHER" id="PTHR10131">
    <property type="entry name" value="TNF RECEPTOR ASSOCIATED FACTOR"/>
    <property type="match status" value="1"/>
</dbReference>
<keyword evidence="5" id="KW-0175">Coiled coil</keyword>
<dbReference type="PROSITE" id="PS50089">
    <property type="entry name" value="ZF_RING_2"/>
    <property type="match status" value="1"/>
</dbReference>
<dbReference type="GeneID" id="30173042"/>
<feature type="region of interest" description="Disordered" evidence="6">
    <location>
        <begin position="299"/>
        <end position="364"/>
    </location>
</feature>
<keyword evidence="3 4" id="KW-0862">Zinc</keyword>
<feature type="zinc finger region" description="TRAF-type" evidence="4">
    <location>
        <begin position="183"/>
        <end position="218"/>
    </location>
</feature>
<feature type="region of interest" description="Disordered" evidence="6">
    <location>
        <begin position="556"/>
        <end position="603"/>
    </location>
</feature>